<dbReference type="EMBL" id="JAUEPS010000036">
    <property type="protein sequence ID" value="KAK0450307.1"/>
    <property type="molecule type" value="Genomic_DNA"/>
</dbReference>
<keyword evidence="2" id="KW-0472">Membrane</keyword>
<feature type="transmembrane region" description="Helical" evidence="2">
    <location>
        <begin position="125"/>
        <end position="153"/>
    </location>
</feature>
<organism evidence="3 4">
    <name type="scientific">Armillaria tabescens</name>
    <name type="common">Ringless honey mushroom</name>
    <name type="synonym">Agaricus tabescens</name>
    <dbReference type="NCBI Taxonomy" id="1929756"/>
    <lineage>
        <taxon>Eukaryota</taxon>
        <taxon>Fungi</taxon>
        <taxon>Dikarya</taxon>
        <taxon>Basidiomycota</taxon>
        <taxon>Agaricomycotina</taxon>
        <taxon>Agaricomycetes</taxon>
        <taxon>Agaricomycetidae</taxon>
        <taxon>Agaricales</taxon>
        <taxon>Marasmiineae</taxon>
        <taxon>Physalacriaceae</taxon>
        <taxon>Desarmillaria</taxon>
    </lineage>
</organism>
<sequence>MARNYSLAFPRLALYTLLWAVAVVLLGLTSYRIHVTKSQFRRYDRIVVELLVSAILTILWVPFVAVMIFAARSSSRRHGTQICFELLILAILWVLWLVGAVDTTNRLIPGHNWCSNALGTKQCNILTTILAFAWIGWSLLTILFVMSTIAYVAGEPSPTSTAPAAGTNKERTMESAPSTQQPTTSTQPATQPATQPVTQPV</sequence>
<evidence type="ECO:0000313" key="4">
    <source>
        <dbReference type="Proteomes" id="UP001175211"/>
    </source>
</evidence>
<feature type="region of interest" description="Disordered" evidence="1">
    <location>
        <begin position="157"/>
        <end position="201"/>
    </location>
</feature>
<proteinExistence type="predicted"/>
<keyword evidence="2" id="KW-1133">Transmembrane helix</keyword>
<keyword evidence="2" id="KW-0812">Transmembrane</keyword>
<feature type="compositionally biased region" description="Low complexity" evidence="1">
    <location>
        <begin position="175"/>
        <end position="201"/>
    </location>
</feature>
<evidence type="ECO:0008006" key="5">
    <source>
        <dbReference type="Google" id="ProtNLM"/>
    </source>
</evidence>
<dbReference type="AlphaFoldDB" id="A0AA39JWN6"/>
<evidence type="ECO:0000256" key="2">
    <source>
        <dbReference type="SAM" id="Phobius"/>
    </source>
</evidence>
<evidence type="ECO:0000313" key="3">
    <source>
        <dbReference type="EMBL" id="KAK0450307.1"/>
    </source>
</evidence>
<feature type="transmembrane region" description="Helical" evidence="2">
    <location>
        <begin position="46"/>
        <end position="70"/>
    </location>
</feature>
<name>A0AA39JWN6_ARMTA</name>
<feature type="transmembrane region" description="Helical" evidence="2">
    <location>
        <begin position="82"/>
        <end position="101"/>
    </location>
</feature>
<evidence type="ECO:0000256" key="1">
    <source>
        <dbReference type="SAM" id="MobiDB-lite"/>
    </source>
</evidence>
<feature type="transmembrane region" description="Helical" evidence="2">
    <location>
        <begin position="12"/>
        <end position="34"/>
    </location>
</feature>
<protein>
    <recommendedName>
        <fullName evidence="5">MARVEL domain-containing protein</fullName>
    </recommendedName>
</protein>
<reference evidence="3" key="1">
    <citation type="submission" date="2023-06" db="EMBL/GenBank/DDBJ databases">
        <authorList>
            <consortium name="Lawrence Berkeley National Laboratory"/>
            <person name="Ahrendt S."/>
            <person name="Sahu N."/>
            <person name="Indic B."/>
            <person name="Wong-Bajracharya J."/>
            <person name="Merenyi Z."/>
            <person name="Ke H.-M."/>
            <person name="Monk M."/>
            <person name="Kocsube S."/>
            <person name="Drula E."/>
            <person name="Lipzen A."/>
            <person name="Balint B."/>
            <person name="Henrissat B."/>
            <person name="Andreopoulos B."/>
            <person name="Martin F.M."/>
            <person name="Harder C.B."/>
            <person name="Rigling D."/>
            <person name="Ford K.L."/>
            <person name="Foster G.D."/>
            <person name="Pangilinan J."/>
            <person name="Papanicolaou A."/>
            <person name="Barry K."/>
            <person name="LaButti K."/>
            <person name="Viragh M."/>
            <person name="Koriabine M."/>
            <person name="Yan M."/>
            <person name="Riley R."/>
            <person name="Champramary S."/>
            <person name="Plett K.L."/>
            <person name="Tsai I.J."/>
            <person name="Slot J."/>
            <person name="Sipos G."/>
            <person name="Plett J."/>
            <person name="Nagy L.G."/>
            <person name="Grigoriev I.V."/>
        </authorList>
    </citation>
    <scope>NUCLEOTIDE SEQUENCE</scope>
    <source>
        <strain evidence="3">CCBAS 213</strain>
    </source>
</reference>
<keyword evidence="4" id="KW-1185">Reference proteome</keyword>
<dbReference type="Proteomes" id="UP001175211">
    <property type="component" value="Unassembled WGS sequence"/>
</dbReference>
<accession>A0AA39JWN6</accession>
<dbReference type="RefSeq" id="XP_060327178.1">
    <property type="nucleotide sequence ID" value="XM_060469929.1"/>
</dbReference>
<dbReference type="GeneID" id="85353477"/>
<comment type="caution">
    <text evidence="3">The sequence shown here is derived from an EMBL/GenBank/DDBJ whole genome shotgun (WGS) entry which is preliminary data.</text>
</comment>
<gene>
    <name evidence="3" type="ORF">EV420DRAFT_1482825</name>
</gene>